<feature type="compositionally biased region" description="Polar residues" evidence="9">
    <location>
        <begin position="102"/>
        <end position="123"/>
    </location>
</feature>
<dbReference type="PROSITE" id="PS51762">
    <property type="entry name" value="GH16_2"/>
    <property type="match status" value="1"/>
</dbReference>
<evidence type="ECO:0000256" key="5">
    <source>
        <dbReference type="ARBA" id="ARBA00022989"/>
    </source>
</evidence>
<name>A0AAN7TDV8_9PEZI</name>
<dbReference type="GO" id="GO:0006078">
    <property type="term" value="P:(1-&gt;6)-beta-D-glucan biosynthetic process"/>
    <property type="evidence" value="ECO:0007669"/>
    <property type="project" value="TreeGrafter"/>
</dbReference>
<keyword evidence="4" id="KW-0735">Signal-anchor</keyword>
<accession>A0AAN7TDV8</accession>
<reference evidence="12" key="1">
    <citation type="submission" date="2023-08" db="EMBL/GenBank/DDBJ databases">
        <title>Black Yeasts Isolated from many extreme environments.</title>
        <authorList>
            <person name="Coleine C."/>
            <person name="Stajich J.E."/>
            <person name="Selbmann L."/>
        </authorList>
    </citation>
    <scope>NUCLEOTIDE SEQUENCE</scope>
    <source>
        <strain evidence="12">CCFEE 5401</strain>
    </source>
</reference>
<keyword evidence="7" id="KW-0325">Glycoprotein</keyword>
<dbReference type="PANTHER" id="PTHR31361:SF1">
    <property type="entry name" value="BETA-GLUCAN SYNTHESIS-ASSOCIATED PROTEIN KRE6-RELATED"/>
    <property type="match status" value="1"/>
</dbReference>
<keyword evidence="6 10" id="KW-0472">Membrane</keyword>
<dbReference type="InterPro" id="IPR005629">
    <property type="entry name" value="Skn1/Kre6/Sbg1"/>
</dbReference>
<dbReference type="SUPFAM" id="SSF49899">
    <property type="entry name" value="Concanavalin A-like lectins/glucanases"/>
    <property type="match status" value="1"/>
</dbReference>
<feature type="transmembrane region" description="Helical" evidence="10">
    <location>
        <begin position="205"/>
        <end position="229"/>
    </location>
</feature>
<protein>
    <recommendedName>
        <fullName evidence="11">GH16 domain-containing protein</fullName>
    </recommendedName>
</protein>
<sequence>MDENSPPRHNPPHIRLNSDSGDLLNISEQQPAQSRPQTARQPSSRSLTASSRPGTAPNALRNAKSNQSLYQNQIPAESAELLLPPRRSKTRRFRDDPESPGDAQSPSASGFNSRRTSWSSESAGSRDSRYGGPFVSPFDDSRAPSRAGSEDDGVNTQTVSEKYNILPSAGLLLFPEDVEKDDYLHNPDPNERDKMNCTDLFTKRGIVNVGGLALITLGVLILFIGYPILTFVQKAIDPAGSNACSLDPNCLGNKVPLLKNLRTGLIDPDTPDSAKTRKDSNGNTMNLVFSDEFNEDGRTFFNSDDPYFEAVDLWYGVTQDLEWYDPDAVTTSGGTLNLRFDAFQNHNLNYRSGMVQSWNQLCFKGGYMEASISLPGAGDTIGFWPGFWAMGNLGRPGYAATTDGMWPYSYHDACDAGITKNQSDPDGLSSLPGMRLPACTCTGEDHPTPGTSRSAPEIDALEASVSYLDPPIGAAIGAASQSYQVAPFDLLWRPNTDWIEVYDSSTSQMNAYQGGIYQQALSTVTNLNNDWYNGNAYQTYGFEYEPGGDGYVLWNVGDVKTWKVDANAVGPNGNIGQRVIPEEPMALILNFGMSTGFAQLNMTGLGALMPATMRFDYIRIYQDGNGEMTCDPQGYETTGYIANHREAYDNINLTHWSDLGLDFPKNSFVDQCTAATGSSSSKARKERIKKKRDDEEAKRQTKRSWIPSWSSR</sequence>
<dbReference type="PANTHER" id="PTHR31361">
    <property type="entry name" value="BETA-GLUCAN SYNTHESIS-ASSOCIATED PROTEIN KRE6-RELATED"/>
    <property type="match status" value="1"/>
</dbReference>
<evidence type="ECO:0000256" key="1">
    <source>
        <dbReference type="ARBA" id="ARBA00004606"/>
    </source>
</evidence>
<dbReference type="AlphaFoldDB" id="A0AAN7TDV8"/>
<dbReference type="EMBL" id="JAVRRL010000033">
    <property type="protein sequence ID" value="KAK5112112.1"/>
    <property type="molecule type" value="Genomic_DNA"/>
</dbReference>
<dbReference type="GO" id="GO:0015926">
    <property type="term" value="F:glucosidase activity"/>
    <property type="evidence" value="ECO:0007669"/>
    <property type="project" value="TreeGrafter"/>
</dbReference>
<evidence type="ECO:0000256" key="7">
    <source>
        <dbReference type="ARBA" id="ARBA00023180"/>
    </source>
</evidence>
<feature type="region of interest" description="Disordered" evidence="9">
    <location>
        <begin position="1"/>
        <end position="160"/>
    </location>
</feature>
<feature type="domain" description="GH16" evidence="11">
    <location>
        <begin position="278"/>
        <end position="626"/>
    </location>
</feature>
<feature type="compositionally biased region" description="Polar residues" evidence="9">
    <location>
        <begin position="63"/>
        <end position="75"/>
    </location>
</feature>
<dbReference type="Pfam" id="PF03935">
    <property type="entry name" value="SKN1_KRE6_Sbg1"/>
    <property type="match status" value="1"/>
</dbReference>
<organism evidence="12 13">
    <name type="scientific">Meristemomyces frigidus</name>
    <dbReference type="NCBI Taxonomy" id="1508187"/>
    <lineage>
        <taxon>Eukaryota</taxon>
        <taxon>Fungi</taxon>
        <taxon>Dikarya</taxon>
        <taxon>Ascomycota</taxon>
        <taxon>Pezizomycotina</taxon>
        <taxon>Dothideomycetes</taxon>
        <taxon>Dothideomycetidae</taxon>
        <taxon>Mycosphaerellales</taxon>
        <taxon>Teratosphaeriaceae</taxon>
        <taxon>Meristemomyces</taxon>
    </lineage>
</organism>
<dbReference type="Gene3D" id="2.60.120.200">
    <property type="match status" value="2"/>
</dbReference>
<evidence type="ECO:0000256" key="6">
    <source>
        <dbReference type="ARBA" id="ARBA00023136"/>
    </source>
</evidence>
<proteinExistence type="inferred from homology"/>
<evidence type="ECO:0000256" key="9">
    <source>
        <dbReference type="SAM" id="MobiDB-lite"/>
    </source>
</evidence>
<feature type="compositionally biased region" description="Polar residues" evidence="9">
    <location>
        <begin position="26"/>
        <end position="53"/>
    </location>
</feature>
<dbReference type="InterPro" id="IPR013320">
    <property type="entry name" value="ConA-like_dom_sf"/>
</dbReference>
<evidence type="ECO:0000313" key="13">
    <source>
        <dbReference type="Proteomes" id="UP001310890"/>
    </source>
</evidence>
<evidence type="ECO:0000256" key="4">
    <source>
        <dbReference type="ARBA" id="ARBA00022968"/>
    </source>
</evidence>
<dbReference type="CDD" id="cd02180">
    <property type="entry name" value="GH16_fungal_KRE6_glucanase"/>
    <property type="match status" value="1"/>
</dbReference>
<evidence type="ECO:0000256" key="3">
    <source>
        <dbReference type="ARBA" id="ARBA00022692"/>
    </source>
</evidence>
<dbReference type="InterPro" id="IPR000757">
    <property type="entry name" value="Beta-glucanase-like"/>
</dbReference>
<evidence type="ECO:0000256" key="2">
    <source>
        <dbReference type="ARBA" id="ARBA00010962"/>
    </source>
</evidence>
<dbReference type="GO" id="GO:0005789">
    <property type="term" value="C:endoplasmic reticulum membrane"/>
    <property type="evidence" value="ECO:0007669"/>
    <property type="project" value="TreeGrafter"/>
</dbReference>
<dbReference type="GO" id="GO:0005886">
    <property type="term" value="C:plasma membrane"/>
    <property type="evidence" value="ECO:0007669"/>
    <property type="project" value="TreeGrafter"/>
</dbReference>
<comment type="subcellular location">
    <subcellularLocation>
        <location evidence="1">Membrane</location>
        <topology evidence="1">Single-pass type II membrane protein</topology>
    </subcellularLocation>
</comment>
<gene>
    <name evidence="12" type="ORF">LTR62_004454</name>
</gene>
<evidence type="ECO:0000313" key="12">
    <source>
        <dbReference type="EMBL" id="KAK5112112.1"/>
    </source>
</evidence>
<keyword evidence="5 10" id="KW-1133">Transmembrane helix</keyword>
<feature type="region of interest" description="Disordered" evidence="9">
    <location>
        <begin position="673"/>
        <end position="712"/>
    </location>
</feature>
<evidence type="ECO:0000256" key="10">
    <source>
        <dbReference type="SAM" id="Phobius"/>
    </source>
</evidence>
<dbReference type="GO" id="GO:0031505">
    <property type="term" value="P:fungal-type cell wall organization"/>
    <property type="evidence" value="ECO:0007669"/>
    <property type="project" value="TreeGrafter"/>
</dbReference>
<dbReference type="Proteomes" id="UP001310890">
    <property type="component" value="Unassembled WGS sequence"/>
</dbReference>
<keyword evidence="3 10" id="KW-0812">Transmembrane</keyword>
<evidence type="ECO:0000256" key="8">
    <source>
        <dbReference type="ARBA" id="ARBA00023316"/>
    </source>
</evidence>
<evidence type="ECO:0000259" key="11">
    <source>
        <dbReference type="PROSITE" id="PS51762"/>
    </source>
</evidence>
<comment type="similarity">
    <text evidence="2">Belongs to the SKN1/KRE6 family.</text>
</comment>
<keyword evidence="8" id="KW-0961">Cell wall biogenesis/degradation</keyword>
<comment type="caution">
    <text evidence="12">The sequence shown here is derived from an EMBL/GenBank/DDBJ whole genome shotgun (WGS) entry which is preliminary data.</text>
</comment>